<protein>
    <submittedName>
        <fullName evidence="1">Uncharacterized protein</fullName>
    </submittedName>
</protein>
<proteinExistence type="predicted"/>
<evidence type="ECO:0000313" key="1">
    <source>
        <dbReference type="EMBL" id="JAE19345.1"/>
    </source>
</evidence>
<dbReference type="EMBL" id="GBRH01178551">
    <property type="protein sequence ID" value="JAE19345.1"/>
    <property type="molecule type" value="Transcribed_RNA"/>
</dbReference>
<accession>A0A0A9G2N3</accession>
<sequence>MVWLKCSHEVIVIKPRPDIPGGKKIDQAPPTVWYRLFSH</sequence>
<reference evidence="1" key="2">
    <citation type="journal article" date="2015" name="Data Brief">
        <title>Shoot transcriptome of the giant reed, Arundo donax.</title>
        <authorList>
            <person name="Barrero R.A."/>
            <person name="Guerrero F.D."/>
            <person name="Moolhuijzen P."/>
            <person name="Goolsby J.A."/>
            <person name="Tidwell J."/>
            <person name="Bellgard S.E."/>
            <person name="Bellgard M.I."/>
        </authorList>
    </citation>
    <scope>NUCLEOTIDE SEQUENCE</scope>
    <source>
        <tissue evidence="1">Shoot tissue taken approximately 20 cm above the soil surface</tissue>
    </source>
</reference>
<dbReference type="AlphaFoldDB" id="A0A0A9G2N3"/>
<organism evidence="1">
    <name type="scientific">Arundo donax</name>
    <name type="common">Giant reed</name>
    <name type="synonym">Donax arundinaceus</name>
    <dbReference type="NCBI Taxonomy" id="35708"/>
    <lineage>
        <taxon>Eukaryota</taxon>
        <taxon>Viridiplantae</taxon>
        <taxon>Streptophyta</taxon>
        <taxon>Embryophyta</taxon>
        <taxon>Tracheophyta</taxon>
        <taxon>Spermatophyta</taxon>
        <taxon>Magnoliopsida</taxon>
        <taxon>Liliopsida</taxon>
        <taxon>Poales</taxon>
        <taxon>Poaceae</taxon>
        <taxon>PACMAD clade</taxon>
        <taxon>Arundinoideae</taxon>
        <taxon>Arundineae</taxon>
        <taxon>Arundo</taxon>
    </lineage>
</organism>
<reference evidence="1" key="1">
    <citation type="submission" date="2014-09" db="EMBL/GenBank/DDBJ databases">
        <authorList>
            <person name="Magalhaes I.L.F."/>
            <person name="Oliveira U."/>
            <person name="Santos F.R."/>
            <person name="Vidigal T.H.D.A."/>
            <person name="Brescovit A.D."/>
            <person name="Santos A.J."/>
        </authorList>
    </citation>
    <scope>NUCLEOTIDE SEQUENCE</scope>
    <source>
        <tissue evidence="1">Shoot tissue taken approximately 20 cm above the soil surface</tissue>
    </source>
</reference>
<name>A0A0A9G2N3_ARUDO</name>